<dbReference type="Gene3D" id="3.60.10.10">
    <property type="entry name" value="Endonuclease/exonuclease/phosphatase"/>
    <property type="match status" value="1"/>
</dbReference>
<gene>
    <name evidence="2" type="primary">AtMg01250_132</name>
    <name evidence="2" type="ORF">CK203_079937</name>
</gene>
<comment type="caution">
    <text evidence="2">The sequence shown here is derived from an EMBL/GenBank/DDBJ whole genome shotgun (WGS) entry which is preliminary data.</text>
</comment>
<evidence type="ECO:0000313" key="2">
    <source>
        <dbReference type="EMBL" id="RVW42755.1"/>
    </source>
</evidence>
<dbReference type="InterPro" id="IPR005135">
    <property type="entry name" value="Endo/exonuclease/phosphatase"/>
</dbReference>
<accession>A0A438E4R8</accession>
<dbReference type="SUPFAM" id="SSF56219">
    <property type="entry name" value="DNase I-like"/>
    <property type="match status" value="1"/>
</dbReference>
<dbReference type="EMBL" id="QGNW01001393">
    <property type="protein sequence ID" value="RVW42755.1"/>
    <property type="molecule type" value="Genomic_DNA"/>
</dbReference>
<evidence type="ECO:0000259" key="1">
    <source>
        <dbReference type="Pfam" id="PF03372"/>
    </source>
</evidence>
<name>A0A438E4R8_VITVI</name>
<reference evidence="2 3" key="1">
    <citation type="journal article" date="2018" name="PLoS Genet.">
        <title>Population sequencing reveals clonal diversity and ancestral inbreeding in the grapevine cultivar Chardonnay.</title>
        <authorList>
            <person name="Roach M.J."/>
            <person name="Johnson D.L."/>
            <person name="Bohlmann J."/>
            <person name="van Vuuren H.J."/>
            <person name="Jones S.J."/>
            <person name="Pretorius I.S."/>
            <person name="Schmidt S.A."/>
            <person name="Borneman A.R."/>
        </authorList>
    </citation>
    <scope>NUCLEOTIDE SEQUENCE [LARGE SCALE GENOMIC DNA]</scope>
    <source>
        <strain evidence="3">cv. Chardonnay</strain>
        <tissue evidence="2">Leaf</tissue>
    </source>
</reference>
<evidence type="ECO:0000313" key="3">
    <source>
        <dbReference type="Proteomes" id="UP000288805"/>
    </source>
</evidence>
<dbReference type="InterPro" id="IPR052343">
    <property type="entry name" value="Retrotransposon-Effector_Assoc"/>
</dbReference>
<dbReference type="GO" id="GO:0003824">
    <property type="term" value="F:catalytic activity"/>
    <property type="evidence" value="ECO:0007669"/>
    <property type="project" value="InterPro"/>
</dbReference>
<dbReference type="PANTHER" id="PTHR46890:SF50">
    <property type="entry name" value="RNA-DIRECTED DNA POLYMERASE, EUKARYOTA, REVERSE TRANSCRIPTASE ZINC-BINDING DOMAIN PROTEIN-RELATED"/>
    <property type="match status" value="1"/>
</dbReference>
<dbReference type="Proteomes" id="UP000288805">
    <property type="component" value="Unassembled WGS sequence"/>
</dbReference>
<sequence>MKLRILSWNVRGANDSSKRRIIKAVIRSQRVDLFCLQETKIQSLSEGLVRSLGAGRWSNWVALDAVGSAGGMLVCWDKRSLEVMETEVGKFSVSCDRECLWEELGAIRGLWEDPWCLGGDFNVILSQRERNRQGRLTGAMRIFAQTVDELELMDLPMQGGAFTWSGGRNNQSWARLDRFLVTQQWLEMFSGVAQCRLQRPTSDHFPILLMGGGLRRGPTPFRFENMWLKVDGFKGLLREWWQGIEVFGRLEVNKNSALQQVEYWDGVESERCLSLAETEQKKEAKDAFHKWVLLEEVHWRQKSRELWLKEGDRNTGYFHRMANAHRRNNSLDRIMINGAAPKSTYSREAEDLEKPFTEEEIHGALMEMRGDKAPGPDGFTMAFWQECWPFVKEEVVDLLRNSLSMGRSPNVSTYLSGPYPKERRLKKVLDRVVSADQNAFVRGRQILDASLVANEFKLGVFDEGASEDGIWVALDGLDVVVYIHAKFSILINGVPAGFFPNSKGLRQGDPLSPYLFILGMEVLSTLFRRAGEGGFLSGSSSNLSWILAWFEAASGLRINLAKSALIPVGQVDELEEMAAELGCRLGALPTVYLGLPLGAHHKTSSSWDGVEERMRRRLAQWKRQYISKGGELLLSKALWPAYPSTFYPLYASLNLLQKGLRKSKEISFGGEEVWRGKLI</sequence>
<organism evidence="2 3">
    <name type="scientific">Vitis vinifera</name>
    <name type="common">Grape</name>
    <dbReference type="NCBI Taxonomy" id="29760"/>
    <lineage>
        <taxon>Eukaryota</taxon>
        <taxon>Viridiplantae</taxon>
        <taxon>Streptophyta</taxon>
        <taxon>Embryophyta</taxon>
        <taxon>Tracheophyta</taxon>
        <taxon>Spermatophyta</taxon>
        <taxon>Magnoliopsida</taxon>
        <taxon>eudicotyledons</taxon>
        <taxon>Gunneridae</taxon>
        <taxon>Pentapetalae</taxon>
        <taxon>rosids</taxon>
        <taxon>Vitales</taxon>
        <taxon>Vitaceae</taxon>
        <taxon>Viteae</taxon>
        <taxon>Vitis</taxon>
    </lineage>
</organism>
<protein>
    <submittedName>
        <fullName evidence="2">Putative mitochondrial protein</fullName>
    </submittedName>
</protein>
<proteinExistence type="predicted"/>
<dbReference type="AlphaFoldDB" id="A0A438E4R8"/>
<dbReference type="PANTHER" id="PTHR46890">
    <property type="entry name" value="NON-LTR RETROLELEMENT REVERSE TRANSCRIPTASE-LIKE PROTEIN-RELATED"/>
    <property type="match status" value="1"/>
</dbReference>
<feature type="domain" description="Endonuclease/exonuclease/phosphatase" evidence="1">
    <location>
        <begin position="6"/>
        <end position="204"/>
    </location>
</feature>
<dbReference type="InterPro" id="IPR036691">
    <property type="entry name" value="Endo/exonu/phosph_ase_sf"/>
</dbReference>
<dbReference type="Pfam" id="PF03372">
    <property type="entry name" value="Exo_endo_phos"/>
    <property type="match status" value="1"/>
</dbReference>